<dbReference type="EMBL" id="LAZR01063458">
    <property type="protein sequence ID" value="KKK59485.1"/>
    <property type="molecule type" value="Genomic_DNA"/>
</dbReference>
<evidence type="ECO:0000313" key="1">
    <source>
        <dbReference type="EMBL" id="KKK59485.1"/>
    </source>
</evidence>
<feature type="non-terminal residue" evidence="1">
    <location>
        <position position="1"/>
    </location>
</feature>
<dbReference type="AlphaFoldDB" id="A0A0F8XEV0"/>
<organism evidence="1">
    <name type="scientific">marine sediment metagenome</name>
    <dbReference type="NCBI Taxonomy" id="412755"/>
    <lineage>
        <taxon>unclassified sequences</taxon>
        <taxon>metagenomes</taxon>
        <taxon>ecological metagenomes</taxon>
    </lineage>
</organism>
<gene>
    <name evidence="1" type="ORF">LCGC14_3033930</name>
</gene>
<protein>
    <submittedName>
        <fullName evidence="1">Uncharacterized protein</fullName>
    </submittedName>
</protein>
<comment type="caution">
    <text evidence="1">The sequence shown here is derived from an EMBL/GenBank/DDBJ whole genome shotgun (WGS) entry which is preliminary data.</text>
</comment>
<sequence>QHVLVDKLFFPVTVLAVPMFYSHRIASDSRHAIAAEETLFQQQTRADSITRPAQERCRRFRSFEHGVLPATPVPAASVCFSFSGALFRALVRKGLVQHSDQCTGSNQFRNGPVHSGRKLVNFLFRIAESFIVDTLEDFMKFPGRYLVP</sequence>
<accession>A0A0F8XEV0</accession>
<name>A0A0F8XEV0_9ZZZZ</name>
<reference evidence="1" key="1">
    <citation type="journal article" date="2015" name="Nature">
        <title>Complex archaea that bridge the gap between prokaryotes and eukaryotes.</title>
        <authorList>
            <person name="Spang A."/>
            <person name="Saw J.H."/>
            <person name="Jorgensen S.L."/>
            <person name="Zaremba-Niedzwiedzka K."/>
            <person name="Martijn J."/>
            <person name="Lind A.E."/>
            <person name="van Eijk R."/>
            <person name="Schleper C."/>
            <person name="Guy L."/>
            <person name="Ettema T.J."/>
        </authorList>
    </citation>
    <scope>NUCLEOTIDE SEQUENCE</scope>
</reference>
<proteinExistence type="predicted"/>